<proteinExistence type="predicted"/>
<comment type="caution">
    <text evidence="1">The sequence shown here is derived from an EMBL/GenBank/DDBJ whole genome shotgun (WGS) entry which is preliminary data.</text>
</comment>
<accession>A0ABN7MQ93</accession>
<protein>
    <recommendedName>
        <fullName evidence="3">DUF4142 domain-containing protein</fullName>
    </recommendedName>
</protein>
<reference evidence="1 2" key="1">
    <citation type="submission" date="2021-02" db="EMBL/GenBank/DDBJ databases">
        <authorList>
            <person name="Vanwijnsberghe S."/>
        </authorList>
    </citation>
    <scope>NUCLEOTIDE SEQUENCE [LARGE SCALE GENOMIC DNA]</scope>
    <source>
        <strain evidence="1 2">LMG 31837</strain>
    </source>
</reference>
<organism evidence="1 2">
    <name type="scientific">Paraburkholderia haematera</name>
    <dbReference type="NCBI Taxonomy" id="2793077"/>
    <lineage>
        <taxon>Bacteria</taxon>
        <taxon>Pseudomonadati</taxon>
        <taxon>Pseudomonadota</taxon>
        <taxon>Betaproteobacteria</taxon>
        <taxon>Burkholderiales</taxon>
        <taxon>Burkholderiaceae</taxon>
        <taxon>Paraburkholderia</taxon>
    </lineage>
</organism>
<dbReference type="Proteomes" id="UP000672526">
    <property type="component" value="Unassembled WGS sequence"/>
</dbReference>
<name>A0ABN7MQ93_9BURK</name>
<sequence length="68" mass="6963">MLAVDGFDADVLPGGEVNADTIRLLPQAQAFVKADDAQLKAAGTHALPTIKPHLATARQLAGAMKGSP</sequence>
<evidence type="ECO:0000313" key="2">
    <source>
        <dbReference type="Proteomes" id="UP000672526"/>
    </source>
</evidence>
<evidence type="ECO:0008006" key="3">
    <source>
        <dbReference type="Google" id="ProtNLM"/>
    </source>
</evidence>
<keyword evidence="2" id="KW-1185">Reference proteome</keyword>
<gene>
    <name evidence="1" type="ORF">R69888_06187</name>
</gene>
<dbReference type="EMBL" id="CAJNBK010000030">
    <property type="protein sequence ID" value="CAE6822861.1"/>
    <property type="molecule type" value="Genomic_DNA"/>
</dbReference>
<evidence type="ECO:0000313" key="1">
    <source>
        <dbReference type="EMBL" id="CAE6822861.1"/>
    </source>
</evidence>